<keyword evidence="3" id="KW-1185">Reference proteome</keyword>
<dbReference type="SUPFAM" id="SSF53474">
    <property type="entry name" value="alpha/beta-Hydrolases"/>
    <property type="match status" value="1"/>
</dbReference>
<dbReference type="PANTHER" id="PTHR43798">
    <property type="entry name" value="MONOACYLGLYCEROL LIPASE"/>
    <property type="match status" value="1"/>
</dbReference>
<dbReference type="Gene3D" id="3.40.50.1820">
    <property type="entry name" value="alpha/beta hydrolase"/>
    <property type="match status" value="1"/>
</dbReference>
<evidence type="ECO:0000313" key="2">
    <source>
        <dbReference type="EMBL" id="RKR75609.1"/>
    </source>
</evidence>
<dbReference type="InterPro" id="IPR029058">
    <property type="entry name" value="AB_hydrolase_fold"/>
</dbReference>
<sequence length="270" mass="27995">MTETTRTVQLPAFNVEIPFDDSGSGPAVLVLHGGGGPATVQSIGAHLNGTHRILLPTHPGWNGTTRPDGLTTVADLAAVYLRLLADLELTDVLVIGSSMGGWVAAEMALQSAARSQAGAQEPTGRVGAIALIDAAGILPDGYEFADITGLSPRAFAELNWHDADRFFVDPATLPEAQVAAQRANVAAMLAISGEPYMHDPTLLGRLGALTIPALTVWGDSDGSFTPDYGRAYAAAIPGARFELIADAGHLPHLEQPAATFAVLDSFVAGP</sequence>
<organism evidence="2 3">
    <name type="scientific">Frondihabitans australicus</name>
    <dbReference type="NCBI Taxonomy" id="386892"/>
    <lineage>
        <taxon>Bacteria</taxon>
        <taxon>Bacillati</taxon>
        <taxon>Actinomycetota</taxon>
        <taxon>Actinomycetes</taxon>
        <taxon>Micrococcales</taxon>
        <taxon>Microbacteriaceae</taxon>
        <taxon>Frondihabitans</taxon>
    </lineage>
</organism>
<proteinExistence type="predicted"/>
<dbReference type="InterPro" id="IPR050266">
    <property type="entry name" value="AB_hydrolase_sf"/>
</dbReference>
<dbReference type="AlphaFoldDB" id="A0A495IIL1"/>
<name>A0A495IIL1_9MICO</name>
<protein>
    <submittedName>
        <fullName evidence="2">Pimeloyl-ACP methyl ester carboxylesterase</fullName>
    </submittedName>
</protein>
<dbReference type="RefSeq" id="WP_121370384.1">
    <property type="nucleotide sequence ID" value="NZ_RBKS01000001.1"/>
</dbReference>
<dbReference type="InterPro" id="IPR000073">
    <property type="entry name" value="AB_hydrolase_1"/>
</dbReference>
<evidence type="ECO:0000259" key="1">
    <source>
        <dbReference type="Pfam" id="PF12697"/>
    </source>
</evidence>
<dbReference type="GO" id="GO:0003824">
    <property type="term" value="F:catalytic activity"/>
    <property type="evidence" value="ECO:0007669"/>
    <property type="project" value="UniProtKB-ARBA"/>
</dbReference>
<dbReference type="PANTHER" id="PTHR43798:SF33">
    <property type="entry name" value="HYDROLASE, PUTATIVE (AFU_ORTHOLOGUE AFUA_2G14860)-RELATED"/>
    <property type="match status" value="1"/>
</dbReference>
<dbReference type="Proteomes" id="UP000280008">
    <property type="component" value="Unassembled WGS sequence"/>
</dbReference>
<gene>
    <name evidence="2" type="ORF">C8E83_2757</name>
</gene>
<reference evidence="2 3" key="1">
    <citation type="submission" date="2018-10" db="EMBL/GenBank/DDBJ databases">
        <title>Sequencing the genomes of 1000 actinobacteria strains.</title>
        <authorList>
            <person name="Klenk H.-P."/>
        </authorList>
    </citation>
    <scope>NUCLEOTIDE SEQUENCE [LARGE SCALE GENOMIC DNA]</scope>
    <source>
        <strain evidence="2 3">DSM 17894</strain>
    </source>
</reference>
<comment type="caution">
    <text evidence="2">The sequence shown here is derived from an EMBL/GenBank/DDBJ whole genome shotgun (WGS) entry which is preliminary data.</text>
</comment>
<dbReference type="EMBL" id="RBKS01000001">
    <property type="protein sequence ID" value="RKR75609.1"/>
    <property type="molecule type" value="Genomic_DNA"/>
</dbReference>
<feature type="domain" description="AB hydrolase-1" evidence="1">
    <location>
        <begin position="28"/>
        <end position="261"/>
    </location>
</feature>
<dbReference type="Pfam" id="PF12697">
    <property type="entry name" value="Abhydrolase_6"/>
    <property type="match status" value="1"/>
</dbReference>
<evidence type="ECO:0000313" key="3">
    <source>
        <dbReference type="Proteomes" id="UP000280008"/>
    </source>
</evidence>
<dbReference type="OrthoDB" id="3249793at2"/>
<dbReference type="GO" id="GO:0016020">
    <property type="term" value="C:membrane"/>
    <property type="evidence" value="ECO:0007669"/>
    <property type="project" value="TreeGrafter"/>
</dbReference>
<accession>A0A495IIL1</accession>